<evidence type="ECO:0000256" key="2">
    <source>
        <dbReference type="ARBA" id="ARBA00007467"/>
    </source>
</evidence>
<evidence type="ECO:0008006" key="9">
    <source>
        <dbReference type="Google" id="ProtNLM"/>
    </source>
</evidence>
<feature type="transmembrane region" description="Helical" evidence="6">
    <location>
        <begin position="80"/>
        <end position="111"/>
    </location>
</feature>
<feature type="transmembrane region" description="Helical" evidence="6">
    <location>
        <begin position="160"/>
        <end position="183"/>
    </location>
</feature>
<dbReference type="EMBL" id="JAPFFF010000009">
    <property type="protein sequence ID" value="KAK8882049.1"/>
    <property type="molecule type" value="Genomic_DNA"/>
</dbReference>
<keyword evidence="3 6" id="KW-0812">Transmembrane</keyword>
<comment type="caution">
    <text evidence="7">The sequence shown here is derived from an EMBL/GenBank/DDBJ whole genome shotgun (WGS) entry which is preliminary data.</text>
</comment>
<dbReference type="PANTHER" id="PTHR10981:SF7">
    <property type="entry name" value="BATTENIN"/>
    <property type="match status" value="1"/>
</dbReference>
<comment type="subcellular location">
    <subcellularLocation>
        <location evidence="1">Endomembrane system</location>
        <topology evidence="1">Multi-pass membrane protein</topology>
    </subcellularLocation>
</comment>
<feature type="transmembrane region" description="Helical" evidence="6">
    <location>
        <begin position="378"/>
        <end position="398"/>
    </location>
</feature>
<gene>
    <name evidence="7" type="ORF">M9Y10_044689</name>
</gene>
<sequence length="450" mass="50484">MASTRPPHFWKHFFGMIFIGILNNVPYWVAISSAQSICTHFEKNGYIGAVTWGCVLLGIYATLFNAYLSSKNTSYLKRAIANGVIMLFGIIGTAFAPNIYFAILCISFVGVSSDFGEGVMLGYFAAVDDSSLLTAWGVGTGISGLIGAIYSFLCQYFKISYFYSFLCISWFGIAYPLIFYFGLDQKSKKAVVIIENDSELPDIEQPLNVNPSSEEQNNMQNKGKILIDNQGNPIVDSNDTLHKDIDEIPSSQVSSIEIENETSENLDKSKPSEEEKVPFCSGKLWCRAMPFIVNNTLAFIFQYCCLEGLADCSMTQEQRINQPYLFSLLSICYQIGQLISKSSIKLVHTSKLWIFTLLNGIVFTFMMINTPLRFCPIWVLDIAMFLLGSFGGFSYMCIYDVMMKLDNTTAKEREIMTNYTSVTISGSIQIASGIILIFQNTFYKQYCKHT</sequence>
<dbReference type="Pfam" id="PF02487">
    <property type="entry name" value="CLN3"/>
    <property type="match status" value="1"/>
</dbReference>
<keyword evidence="8" id="KW-1185">Reference proteome</keyword>
<evidence type="ECO:0000256" key="6">
    <source>
        <dbReference type="RuleBase" id="RU361113"/>
    </source>
</evidence>
<dbReference type="PANTHER" id="PTHR10981">
    <property type="entry name" value="BATTENIN"/>
    <property type="match status" value="1"/>
</dbReference>
<feature type="transmembrane region" description="Helical" evidence="6">
    <location>
        <begin position="46"/>
        <end position="68"/>
    </location>
</feature>
<keyword evidence="5 6" id="KW-0472">Membrane</keyword>
<name>A0ABR2JT33_9EUKA</name>
<accession>A0ABR2JT33</accession>
<dbReference type="Proteomes" id="UP001470230">
    <property type="component" value="Unassembled WGS sequence"/>
</dbReference>
<dbReference type="PRINTS" id="PR01315">
    <property type="entry name" value="BATTENIN"/>
</dbReference>
<protein>
    <recommendedName>
        <fullName evidence="9">CLN3 protein</fullName>
    </recommendedName>
</protein>
<dbReference type="InterPro" id="IPR036259">
    <property type="entry name" value="MFS_trans_sf"/>
</dbReference>
<feature type="transmembrane region" description="Helical" evidence="6">
    <location>
        <begin position="131"/>
        <end position="153"/>
    </location>
</feature>
<dbReference type="InterPro" id="IPR003492">
    <property type="entry name" value="Battenin_disease_Cln3"/>
</dbReference>
<feature type="transmembrane region" description="Helical" evidence="6">
    <location>
        <begin position="419"/>
        <end position="438"/>
    </location>
</feature>
<feature type="transmembrane region" description="Helical" evidence="6">
    <location>
        <begin position="352"/>
        <end position="372"/>
    </location>
</feature>
<evidence type="ECO:0000256" key="5">
    <source>
        <dbReference type="ARBA" id="ARBA00023136"/>
    </source>
</evidence>
<evidence type="ECO:0000313" key="7">
    <source>
        <dbReference type="EMBL" id="KAK8882049.1"/>
    </source>
</evidence>
<feature type="transmembrane region" description="Helical" evidence="6">
    <location>
        <begin position="12"/>
        <end position="34"/>
    </location>
</feature>
<keyword evidence="4 6" id="KW-1133">Transmembrane helix</keyword>
<evidence type="ECO:0000256" key="4">
    <source>
        <dbReference type="ARBA" id="ARBA00022989"/>
    </source>
</evidence>
<evidence type="ECO:0000313" key="8">
    <source>
        <dbReference type="Proteomes" id="UP001470230"/>
    </source>
</evidence>
<evidence type="ECO:0000256" key="1">
    <source>
        <dbReference type="ARBA" id="ARBA00004127"/>
    </source>
</evidence>
<reference evidence="7 8" key="1">
    <citation type="submission" date="2024-04" db="EMBL/GenBank/DDBJ databases">
        <title>Tritrichomonas musculus Genome.</title>
        <authorList>
            <person name="Alves-Ferreira E."/>
            <person name="Grigg M."/>
            <person name="Lorenzi H."/>
            <person name="Galac M."/>
        </authorList>
    </citation>
    <scope>NUCLEOTIDE SEQUENCE [LARGE SCALE GENOMIC DNA]</scope>
    <source>
        <strain evidence="7 8">EAF2021</strain>
    </source>
</reference>
<evidence type="ECO:0000256" key="3">
    <source>
        <dbReference type="ARBA" id="ARBA00022692"/>
    </source>
</evidence>
<dbReference type="SUPFAM" id="SSF103473">
    <property type="entry name" value="MFS general substrate transporter"/>
    <property type="match status" value="1"/>
</dbReference>
<organism evidence="7 8">
    <name type="scientific">Tritrichomonas musculus</name>
    <dbReference type="NCBI Taxonomy" id="1915356"/>
    <lineage>
        <taxon>Eukaryota</taxon>
        <taxon>Metamonada</taxon>
        <taxon>Parabasalia</taxon>
        <taxon>Tritrichomonadida</taxon>
        <taxon>Tritrichomonadidae</taxon>
        <taxon>Tritrichomonas</taxon>
    </lineage>
</organism>
<comment type="similarity">
    <text evidence="2 6">Belongs to the battenin family.</text>
</comment>
<proteinExistence type="inferred from homology"/>